<dbReference type="SUPFAM" id="SSF53448">
    <property type="entry name" value="Nucleotide-diphospho-sugar transferases"/>
    <property type="match status" value="1"/>
</dbReference>
<feature type="domain" description="Glycosyltransferase 2-like" evidence="1">
    <location>
        <begin position="6"/>
        <end position="151"/>
    </location>
</feature>
<evidence type="ECO:0000313" key="2">
    <source>
        <dbReference type="EMBL" id="MFK7641015.1"/>
    </source>
</evidence>
<keyword evidence="3" id="KW-1185">Reference proteome</keyword>
<accession>A0ABW8Q1D1</accession>
<reference evidence="2 3" key="1">
    <citation type="submission" date="2024-11" db="EMBL/GenBank/DDBJ databases">
        <authorList>
            <person name="Mikucki A.G."/>
            <person name="Kahler C.M."/>
        </authorList>
    </citation>
    <scope>NUCLEOTIDE SEQUENCE [LARGE SCALE GENOMIC DNA]</scope>
    <source>
        <strain evidence="2 3">EXNM717</strain>
    </source>
</reference>
<organism evidence="2 3">
    <name type="scientific">Neisseria oralis</name>
    <dbReference type="NCBI Taxonomy" id="1107316"/>
    <lineage>
        <taxon>Bacteria</taxon>
        <taxon>Pseudomonadati</taxon>
        <taxon>Pseudomonadota</taxon>
        <taxon>Betaproteobacteria</taxon>
        <taxon>Neisseriales</taxon>
        <taxon>Neisseriaceae</taxon>
        <taxon>Neisseria</taxon>
    </lineage>
</organism>
<dbReference type="InterPro" id="IPR029044">
    <property type="entry name" value="Nucleotide-diphossugar_trans"/>
</dbReference>
<evidence type="ECO:0000313" key="3">
    <source>
        <dbReference type="Proteomes" id="UP001621964"/>
    </source>
</evidence>
<proteinExistence type="predicted"/>
<dbReference type="Pfam" id="PF00535">
    <property type="entry name" value="Glycos_transf_2"/>
    <property type="match status" value="1"/>
</dbReference>
<evidence type="ECO:0000259" key="1">
    <source>
        <dbReference type="Pfam" id="PF00535"/>
    </source>
</evidence>
<comment type="caution">
    <text evidence="2">The sequence shown here is derived from an EMBL/GenBank/DDBJ whole genome shotgun (WGS) entry which is preliminary data.</text>
</comment>
<dbReference type="Gene3D" id="3.90.550.10">
    <property type="entry name" value="Spore Coat Polysaccharide Biosynthesis Protein SpsA, Chain A"/>
    <property type="match status" value="1"/>
</dbReference>
<protein>
    <submittedName>
        <fullName evidence="2">Glycosyltransferase family 2 protein</fullName>
    </submittedName>
</protein>
<gene>
    <name evidence="2" type="ORF">ACI43T_00650</name>
</gene>
<dbReference type="InterPro" id="IPR001173">
    <property type="entry name" value="Glyco_trans_2-like"/>
</dbReference>
<dbReference type="RefSeq" id="WP_377080140.1">
    <property type="nucleotide sequence ID" value="NZ_JBJGEB010000001.1"/>
</dbReference>
<dbReference type="Proteomes" id="UP001621964">
    <property type="component" value="Unassembled WGS sequence"/>
</dbReference>
<name>A0ABW8Q1D1_9NEIS</name>
<dbReference type="EMBL" id="JBJGEB010000001">
    <property type="protein sequence ID" value="MFK7641015.1"/>
    <property type="molecule type" value="Genomic_DNA"/>
</dbReference>
<dbReference type="CDD" id="cd00761">
    <property type="entry name" value="Glyco_tranf_GTA_type"/>
    <property type="match status" value="1"/>
</dbReference>
<sequence>MNKSLSIIIRTMPRREKFLDKCLFILTGQTYTSITIIVVCQKLKDTDSTEKIKNIIQKWKHYFQDIQYFEHTSKTDARSHSLNIGLDAVKSRFVAFLDDDDKVYPSHYENLIKPLVDDCAAWSYSDVILSKFNNNDQLIARETPFKRNGYSFLEHIKANFIPIHSFVMNYDKVKSIGKINETLDKHEDYDFLLRLAFKHEPIYVQGFSAEYCTRSDGSNTILAAGLTKTEFHKRCTQWETSTRKLNELKREQFGWWIDELEAQHLSVPFHPNSSSFNNIDAQTLLNRIYHSYTWEIIRFIKKINWFIRRRPKKRRSIPSSPELAQQELNKLLLSPCWLLMAPLYLIESQIRFRKIKSTK</sequence>